<dbReference type="EMBL" id="CYPR01000157">
    <property type="protein sequence ID" value="CUH39588.1"/>
    <property type="molecule type" value="Genomic_DNA"/>
</dbReference>
<protein>
    <recommendedName>
        <fullName evidence="1">Histidine phosphotransferase ChpT C-terminal domain-containing protein</fullName>
    </recommendedName>
</protein>
<dbReference type="RefSeq" id="WP_055663748.1">
    <property type="nucleotide sequence ID" value="NZ_CYPR01000157.1"/>
</dbReference>
<proteinExistence type="predicted"/>
<feature type="domain" description="Histidine phosphotransferase ChpT C-terminal" evidence="1">
    <location>
        <begin position="92"/>
        <end position="207"/>
    </location>
</feature>
<sequence length="213" mass="23154">MSNANAAARRKGPADNPVEPDLVALLGSRICHDLVSPIGAINNGLELLELSGGAGGDEMALIRSSVDAAMARLRFFRVAFGAGGGAAEISAREMREMLEAMYRDTRTKILWRDDTARPRLEMRLACLALNCIEAATPWGAKVEVIRNEAAWVMHVDAKRLKIDALLWQSLGRGDLPADLQGAEVQFGILARESRQLRRPVSVSADETHLSLIV</sequence>
<dbReference type="Pfam" id="PF10090">
    <property type="entry name" value="HPTransfase"/>
    <property type="match status" value="1"/>
</dbReference>
<keyword evidence="3" id="KW-1185">Reference proteome</keyword>
<evidence type="ECO:0000313" key="2">
    <source>
        <dbReference type="EMBL" id="CUH39588.1"/>
    </source>
</evidence>
<organism evidence="2 3">
    <name type="scientific">Jannaschia seosinensis</name>
    <dbReference type="NCBI Taxonomy" id="313367"/>
    <lineage>
        <taxon>Bacteria</taxon>
        <taxon>Pseudomonadati</taxon>
        <taxon>Pseudomonadota</taxon>
        <taxon>Alphaproteobacteria</taxon>
        <taxon>Rhodobacterales</taxon>
        <taxon>Roseobacteraceae</taxon>
        <taxon>Jannaschia</taxon>
    </lineage>
</organism>
<reference evidence="2 3" key="1">
    <citation type="submission" date="2015-09" db="EMBL/GenBank/DDBJ databases">
        <authorList>
            <person name="Jackson K.R."/>
            <person name="Lunt B.L."/>
            <person name="Fisher J.N.B."/>
            <person name="Gardner A.V."/>
            <person name="Bailey M.E."/>
            <person name="Deus L.M."/>
            <person name="Earl A.S."/>
            <person name="Gibby P.D."/>
            <person name="Hartmann K.A."/>
            <person name="Liu J.E."/>
            <person name="Manci A.M."/>
            <person name="Nielsen D.A."/>
            <person name="Solomon M.B."/>
            <person name="Breakwell D.P."/>
            <person name="Burnett S.H."/>
            <person name="Grose J.H."/>
        </authorList>
    </citation>
    <scope>NUCLEOTIDE SEQUENCE [LARGE SCALE GENOMIC DNA]</scope>
    <source>
        <strain evidence="2 3">CECT 7799</strain>
    </source>
</reference>
<dbReference type="Gene3D" id="3.30.565.10">
    <property type="entry name" value="Histidine kinase-like ATPase, C-terminal domain"/>
    <property type="match status" value="1"/>
</dbReference>
<dbReference type="InterPro" id="IPR036890">
    <property type="entry name" value="HATPase_C_sf"/>
</dbReference>
<accession>A0A0M7BBZ3</accession>
<gene>
    <name evidence="2" type="ORF">JSE7799_02315</name>
</gene>
<dbReference type="Gene3D" id="1.10.287.130">
    <property type="match status" value="1"/>
</dbReference>
<evidence type="ECO:0000259" key="1">
    <source>
        <dbReference type="Pfam" id="PF10090"/>
    </source>
</evidence>
<dbReference type="AlphaFoldDB" id="A0A0M7BBZ3"/>
<dbReference type="Proteomes" id="UP000049455">
    <property type="component" value="Unassembled WGS sequence"/>
</dbReference>
<dbReference type="InterPro" id="IPR018762">
    <property type="entry name" value="ChpT_C"/>
</dbReference>
<evidence type="ECO:0000313" key="3">
    <source>
        <dbReference type="Proteomes" id="UP000049455"/>
    </source>
</evidence>
<dbReference type="STRING" id="313367.JSE7799_02315"/>
<name>A0A0M7BBZ3_9RHOB</name>